<dbReference type="EMBL" id="LSBJ02000002">
    <property type="protein sequence ID" value="OAQ58272.1"/>
    <property type="molecule type" value="Genomic_DNA"/>
</dbReference>
<evidence type="ECO:0000313" key="2">
    <source>
        <dbReference type="EMBL" id="OAQ58272.1"/>
    </source>
</evidence>
<comment type="caution">
    <text evidence="2">The sequence shown here is derived from an EMBL/GenBank/DDBJ whole genome shotgun (WGS) entry which is preliminary data.</text>
</comment>
<gene>
    <name evidence="2" type="ORF">VFPPC_12238</name>
</gene>
<dbReference type="RefSeq" id="XP_018136458.1">
    <property type="nucleotide sequence ID" value="XM_018290175.1"/>
</dbReference>
<keyword evidence="3" id="KW-1185">Reference proteome</keyword>
<feature type="region of interest" description="Disordered" evidence="1">
    <location>
        <begin position="369"/>
        <end position="389"/>
    </location>
</feature>
<feature type="region of interest" description="Disordered" evidence="1">
    <location>
        <begin position="497"/>
        <end position="520"/>
    </location>
</feature>
<dbReference type="Proteomes" id="UP000078397">
    <property type="component" value="Unassembled WGS sequence"/>
</dbReference>
<evidence type="ECO:0000256" key="1">
    <source>
        <dbReference type="SAM" id="MobiDB-lite"/>
    </source>
</evidence>
<dbReference type="OrthoDB" id="10640453at2759"/>
<protein>
    <submittedName>
        <fullName evidence="2">ATPase, AAA-type, core</fullName>
    </submittedName>
</protein>
<accession>A0A179EYN8</accession>
<feature type="region of interest" description="Disordered" evidence="1">
    <location>
        <begin position="17"/>
        <end position="67"/>
    </location>
</feature>
<dbReference type="AlphaFoldDB" id="A0A179EYN8"/>
<evidence type="ECO:0000313" key="3">
    <source>
        <dbReference type="Proteomes" id="UP000078397"/>
    </source>
</evidence>
<sequence length="596" mass="64033">MSYLLRHKNSAEDALKEANDWFGLAPSEKQVTSRERKSKESLETPQHPESGLWMKTGNEEEPTEKQIKRTKKFADLKLIIPVSPPPSPCASTPPLSAVGECVVHTTSGPPDAGAGTEPDIVVQDHCSKTDCNLNAQIWDTDIYSPLDPGARKMTEDDRREVAIQGWGEEKPSSADAALASVSGSDDRSRLLEREPKCGSGVRDPTWRAGKNITVTTSIEQVVTLNTGAAEHTKFETEVKAILPSNPDNTNAASCLPPISMTSDDNGPTSTPSKTQIGVAQPRPLPMNVDGLRTLELPEAHPLFSSDRDGLSEDNTRPTVCGPGCCKGSQLFDHQIGRRSIHDLVDQTKDYGGMDTNHGLPLLSECVPEPNTQETPAKNKPQPETGAFSSTPAKVSCFSTPSLSDVGTPVSKLCTPSSAKTDVVELAVEAERPRDDSEAKTADEICGTDVDFDLNCGARKITEEDFVRLGLHTLSWAKLSDAITDPPPMSKPDLHGLENASKDSPFLVNGANPRDNSEENMEANKTGLDVGNSKLPVTNADSSLSMKLDPPIDFFGGMGQQTSLSKTPDVNSSDGADESVWVMVEVGTDNLATYTDM</sequence>
<organism evidence="2 3">
    <name type="scientific">Pochonia chlamydosporia 170</name>
    <dbReference type="NCBI Taxonomy" id="1380566"/>
    <lineage>
        <taxon>Eukaryota</taxon>
        <taxon>Fungi</taxon>
        <taxon>Dikarya</taxon>
        <taxon>Ascomycota</taxon>
        <taxon>Pezizomycotina</taxon>
        <taxon>Sordariomycetes</taxon>
        <taxon>Hypocreomycetidae</taxon>
        <taxon>Hypocreales</taxon>
        <taxon>Clavicipitaceae</taxon>
        <taxon>Pochonia</taxon>
    </lineage>
</organism>
<dbReference type="GeneID" id="28854169"/>
<feature type="compositionally biased region" description="Basic and acidic residues" evidence="1">
    <location>
        <begin position="31"/>
        <end position="42"/>
    </location>
</feature>
<name>A0A179EYN8_METCM</name>
<feature type="compositionally biased region" description="Polar residues" evidence="1">
    <location>
        <begin position="259"/>
        <end position="277"/>
    </location>
</feature>
<proteinExistence type="predicted"/>
<reference evidence="2 3" key="1">
    <citation type="journal article" date="2016" name="PLoS Pathog.">
        <title>Biosynthesis of antibiotic leucinostatins in bio-control fungus Purpureocillium lilacinum and their inhibition on phytophthora revealed by genome mining.</title>
        <authorList>
            <person name="Wang G."/>
            <person name="Liu Z."/>
            <person name="Lin R."/>
            <person name="Li E."/>
            <person name="Mao Z."/>
            <person name="Ling J."/>
            <person name="Yang Y."/>
            <person name="Yin W.B."/>
            <person name="Xie B."/>
        </authorList>
    </citation>
    <scope>NUCLEOTIDE SEQUENCE [LARGE SCALE GENOMIC DNA]</scope>
    <source>
        <strain evidence="2">170</strain>
    </source>
</reference>
<feature type="region of interest" description="Disordered" evidence="1">
    <location>
        <begin position="167"/>
        <end position="189"/>
    </location>
</feature>
<dbReference type="KEGG" id="pchm:VFPPC_12238"/>
<feature type="region of interest" description="Disordered" evidence="1">
    <location>
        <begin position="243"/>
        <end position="284"/>
    </location>
</feature>